<evidence type="ECO:0000256" key="2">
    <source>
        <dbReference type="ARBA" id="ARBA00010355"/>
    </source>
</evidence>
<evidence type="ECO:0000256" key="1">
    <source>
        <dbReference type="ARBA" id="ARBA00004625"/>
    </source>
</evidence>
<keyword evidence="5" id="KW-0812">Transmembrane</keyword>
<organismHost>
    <name type="scientific">Malus pumila</name>
    <name type="common">Paradise apple</name>
    <dbReference type="NCBI Taxonomy" id="283210"/>
</organismHost>
<dbReference type="GO" id="GO:0046740">
    <property type="term" value="P:transport of virus in host, cell to cell"/>
    <property type="evidence" value="ECO:0007669"/>
    <property type="project" value="UniProtKB-KW"/>
</dbReference>
<evidence type="ECO:0000256" key="3">
    <source>
        <dbReference type="ARBA" id="ARBA00013812"/>
    </source>
</evidence>
<dbReference type="GO" id="GO:0044167">
    <property type="term" value="C:host cell endoplasmic reticulum membrane"/>
    <property type="evidence" value="ECO:0007669"/>
    <property type="project" value="UniProtKB-SubCell"/>
</dbReference>
<keyword evidence="8" id="KW-0916">Viral movement protein</keyword>
<keyword evidence="4" id="KW-0813">Transport</keyword>
<evidence type="ECO:0000256" key="7">
    <source>
        <dbReference type="ARBA" id="ARBA00022989"/>
    </source>
</evidence>
<comment type="subcellular location">
    <subcellularLocation>
        <location evidence="1">Host endoplasmic reticulum membrane</location>
    </subcellularLocation>
</comment>
<reference evidence="13" key="1">
    <citation type="journal article" date="2020" name="Plants (Basel)">
        <title>High-Throughput Sequencing Facilitates Discovery of New Plant Viruses in Poland.</title>
        <authorList>
            <person name="Minicka J."/>
            <person name="Zarzynska-Nowak A."/>
            <person name="Budzynska D."/>
            <person name="Borodynko-Filas N."/>
            <person name="Hasiow-Jaroszewska B."/>
        </authorList>
    </citation>
    <scope>NUCLEOTIDE SEQUENCE</scope>
    <source>
        <strain evidence="13">ClYMV-2018/1</strain>
    </source>
</reference>
<dbReference type="EMBL" id="MT176428">
    <property type="protein sequence ID" value="QLJ11032.1"/>
    <property type="molecule type" value="Genomic_RNA"/>
</dbReference>
<organismHost>
    <name type="scientific">Medicago sativa</name>
    <name type="common">Alfalfa</name>
    <dbReference type="NCBI Taxonomy" id="3879"/>
</organismHost>
<keyword evidence="9" id="KW-0472">Membrane</keyword>
<protein>
    <recommendedName>
        <fullName evidence="3">Movement protein TGBp3</fullName>
    </recommendedName>
    <alternativeName>
        <fullName evidence="12">Triple gene block 3 protein</fullName>
    </alternativeName>
</protein>
<evidence type="ECO:0000313" key="13">
    <source>
        <dbReference type="EMBL" id="QLJ11032.1"/>
    </source>
</evidence>
<organismHost>
    <name type="scientific">Trifolium</name>
    <dbReference type="NCBI Taxonomy" id="3898"/>
</organismHost>
<keyword evidence="10" id="KW-1038">Host endoplasmic reticulum</keyword>
<accession>A0A7D5ZS07</accession>
<evidence type="ECO:0000256" key="12">
    <source>
        <dbReference type="ARBA" id="ARBA00033148"/>
    </source>
</evidence>
<organismHost>
    <name type="scientific">Chenopodium album</name>
    <name type="common">Fat hen</name>
    <dbReference type="NCBI Taxonomy" id="3559"/>
</organismHost>
<evidence type="ECO:0000256" key="5">
    <source>
        <dbReference type="ARBA" id="ARBA00022692"/>
    </source>
</evidence>
<organismHost>
    <name type="scientific">Stellaria media</name>
    <name type="common">Common chickweed</name>
    <name type="synonym">Alsine media</name>
    <dbReference type="NCBI Taxonomy" id="13274"/>
</organismHost>
<comment type="similarity">
    <text evidence="2">Belongs to the Tymovirales TGBp3 protein family.</text>
</comment>
<organismHost>
    <name type="scientific">Vicia sativa</name>
    <name type="common">Spring vetch</name>
    <name type="synonym">Tare</name>
    <dbReference type="NCBI Taxonomy" id="3908"/>
</organismHost>
<organism evidence="13">
    <name type="scientific">Clover yellow mosaic virus</name>
    <name type="common">CYMV</name>
    <dbReference type="NCBI Taxonomy" id="12177"/>
    <lineage>
        <taxon>Viruses</taxon>
        <taxon>Riboviria</taxon>
        <taxon>Orthornavirae</taxon>
        <taxon>Kitrinoviricota</taxon>
        <taxon>Alsuviricetes</taxon>
        <taxon>Tymovirales</taxon>
        <taxon>Alphaflexiviridae</taxon>
        <taxon>Potexvirus</taxon>
        <taxon>Potexvirus flavitrifolii</taxon>
    </lineage>
</organism>
<organismHost>
    <name type="scientific">Pisum sativum</name>
    <name type="common">Garden pea</name>
    <name type="synonym">Lathyrus oleraceus</name>
    <dbReference type="NCBI Taxonomy" id="3888"/>
</organismHost>
<sequence length="59" mass="6358">MHLAIVGALALALTLFVLQCTTRDDRCYILINGHSAFTNCPATPDLAKVISQLKPHSHG</sequence>
<comment type="function">
    <text evidence="11">Plays a role in viral cell-to-cell propagation, by facilitating genome transport to neighboring plant cells through plasmosdesmata. May induce the formation of granular vesicles derived from the Endoplasmic reticulum, which align on actin filaments.</text>
</comment>
<evidence type="ECO:0000256" key="8">
    <source>
        <dbReference type="ARBA" id="ARBA00023031"/>
    </source>
</evidence>
<proteinExistence type="inferred from homology"/>
<dbReference type="Pfam" id="PF02495">
    <property type="entry name" value="TGBp3"/>
    <property type="match status" value="1"/>
</dbReference>
<name>A0A7D5ZS07_CYMV</name>
<keyword evidence="6" id="KW-1043">Host membrane</keyword>
<evidence type="ECO:0000256" key="6">
    <source>
        <dbReference type="ARBA" id="ARBA00022870"/>
    </source>
</evidence>
<evidence type="ECO:0000256" key="9">
    <source>
        <dbReference type="ARBA" id="ARBA00023136"/>
    </source>
</evidence>
<keyword evidence="7" id="KW-1133">Transmembrane helix</keyword>
<dbReference type="InterPro" id="IPR003411">
    <property type="entry name" value="TGBp3"/>
</dbReference>
<evidence type="ECO:0000256" key="4">
    <source>
        <dbReference type="ARBA" id="ARBA00022448"/>
    </source>
</evidence>
<evidence type="ECO:0000256" key="10">
    <source>
        <dbReference type="ARBA" id="ARBA00023184"/>
    </source>
</evidence>
<evidence type="ECO:0000256" key="11">
    <source>
        <dbReference type="ARBA" id="ARBA00025270"/>
    </source>
</evidence>